<evidence type="ECO:0000256" key="5">
    <source>
        <dbReference type="ARBA" id="ARBA00023163"/>
    </source>
</evidence>
<dbReference type="GO" id="GO:0008270">
    <property type="term" value="F:zinc ion binding"/>
    <property type="evidence" value="ECO:0007669"/>
    <property type="project" value="UniProtKB-KW"/>
</dbReference>
<evidence type="ECO:0000256" key="6">
    <source>
        <dbReference type="PROSITE-ProRule" id="PRU00094"/>
    </source>
</evidence>
<dbReference type="PRINTS" id="PR00619">
    <property type="entry name" value="GATAZNFINGER"/>
</dbReference>
<dbReference type="EMBL" id="GL871403">
    <property type="protein sequence ID" value="EGC29684.1"/>
    <property type="molecule type" value="Genomic_DNA"/>
</dbReference>
<dbReference type="InterPro" id="IPR013088">
    <property type="entry name" value="Znf_NHR/GATA"/>
</dbReference>
<keyword evidence="5" id="KW-0804">Transcription</keyword>
<dbReference type="InterPro" id="IPR000679">
    <property type="entry name" value="Znf_GATA"/>
</dbReference>
<dbReference type="GeneID" id="10505101"/>
<evidence type="ECO:0000256" key="3">
    <source>
        <dbReference type="ARBA" id="ARBA00022833"/>
    </source>
</evidence>
<keyword evidence="4" id="KW-0805">Transcription regulation</keyword>
<dbReference type="GO" id="GO:0006355">
    <property type="term" value="P:regulation of DNA-templated transcription"/>
    <property type="evidence" value="ECO:0007669"/>
    <property type="project" value="InterPro"/>
</dbReference>
<dbReference type="AlphaFoldDB" id="F1A293"/>
<dbReference type="PROSITE" id="PS50114">
    <property type="entry name" value="GATA_ZN_FINGER_2"/>
    <property type="match status" value="1"/>
</dbReference>
<name>F1A293_DICPU</name>
<feature type="domain" description="GATA-type" evidence="7">
    <location>
        <begin position="13"/>
        <end position="48"/>
    </location>
</feature>
<evidence type="ECO:0000259" key="7">
    <source>
        <dbReference type="PROSITE" id="PS50114"/>
    </source>
</evidence>
<dbReference type="CDD" id="cd00202">
    <property type="entry name" value="ZnF_GATA"/>
    <property type="match status" value="1"/>
</dbReference>
<dbReference type="Pfam" id="PF00320">
    <property type="entry name" value="GATA"/>
    <property type="match status" value="1"/>
</dbReference>
<dbReference type="KEGG" id="dpp:DICPUDRAFT_84315"/>
<dbReference type="RefSeq" id="XP_003293789.1">
    <property type="nucleotide sequence ID" value="XM_003293741.1"/>
</dbReference>
<sequence length="134" mass="15437">MDNQTLTNNNNLLGSDRFCLKCKTNSTPLWRRGPDKCILCNACGIQYKKLLKIFNENNYGCEHQININPFSLILSVFMGGVYYTIPDLKFILIALFSFPVVKDNTFTFSYKGFTFSTDEKTFLKYHCSNCPQNN</sequence>
<keyword evidence="2 6" id="KW-0863">Zinc-finger</keyword>
<dbReference type="PANTHER" id="PTHR47172:SF24">
    <property type="entry name" value="GATA ZINC FINGER DOMAIN-CONTAINING PROTEIN 14-RELATED"/>
    <property type="match status" value="1"/>
</dbReference>
<dbReference type="GO" id="GO:0043565">
    <property type="term" value="F:sequence-specific DNA binding"/>
    <property type="evidence" value="ECO:0007669"/>
    <property type="project" value="InterPro"/>
</dbReference>
<proteinExistence type="predicted"/>
<evidence type="ECO:0000256" key="2">
    <source>
        <dbReference type="ARBA" id="ARBA00022771"/>
    </source>
</evidence>
<protein>
    <recommendedName>
        <fullName evidence="7">GATA-type domain-containing protein</fullName>
    </recommendedName>
</protein>
<dbReference type="SMART" id="SM00401">
    <property type="entry name" value="ZnF_GATA"/>
    <property type="match status" value="1"/>
</dbReference>
<evidence type="ECO:0000256" key="4">
    <source>
        <dbReference type="ARBA" id="ARBA00023015"/>
    </source>
</evidence>
<keyword evidence="1" id="KW-0479">Metal-binding</keyword>
<dbReference type="InParanoid" id="F1A293"/>
<dbReference type="PANTHER" id="PTHR47172">
    <property type="entry name" value="OS01G0976800 PROTEIN"/>
    <property type="match status" value="1"/>
</dbReference>
<evidence type="ECO:0000256" key="1">
    <source>
        <dbReference type="ARBA" id="ARBA00022723"/>
    </source>
</evidence>
<keyword evidence="3" id="KW-0862">Zinc</keyword>
<reference evidence="9" key="1">
    <citation type="journal article" date="2011" name="Genome Biol.">
        <title>Comparative genomics of the social amoebae Dictyostelium discoideum and Dictyostelium purpureum.</title>
        <authorList>
            <consortium name="US DOE Joint Genome Institute (JGI-PGF)"/>
            <person name="Sucgang R."/>
            <person name="Kuo A."/>
            <person name="Tian X."/>
            <person name="Salerno W."/>
            <person name="Parikh A."/>
            <person name="Feasley C.L."/>
            <person name="Dalin E."/>
            <person name="Tu H."/>
            <person name="Huang E."/>
            <person name="Barry K."/>
            <person name="Lindquist E."/>
            <person name="Shapiro H."/>
            <person name="Bruce D."/>
            <person name="Schmutz J."/>
            <person name="Salamov A."/>
            <person name="Fey P."/>
            <person name="Gaudet P."/>
            <person name="Anjard C."/>
            <person name="Babu M.M."/>
            <person name="Basu S."/>
            <person name="Bushmanova Y."/>
            <person name="van der Wel H."/>
            <person name="Katoh-Kurasawa M."/>
            <person name="Dinh C."/>
            <person name="Coutinho P.M."/>
            <person name="Saito T."/>
            <person name="Elias M."/>
            <person name="Schaap P."/>
            <person name="Kay R.R."/>
            <person name="Henrissat B."/>
            <person name="Eichinger L."/>
            <person name="Rivero F."/>
            <person name="Putnam N.H."/>
            <person name="West C.M."/>
            <person name="Loomis W.F."/>
            <person name="Chisholm R.L."/>
            <person name="Shaulsky G."/>
            <person name="Strassmann J.E."/>
            <person name="Queller D.C."/>
            <person name="Kuspa A."/>
            <person name="Grigoriev I.V."/>
        </authorList>
    </citation>
    <scope>NUCLEOTIDE SEQUENCE [LARGE SCALE GENOMIC DNA]</scope>
    <source>
        <strain evidence="9">QSDP1</strain>
    </source>
</reference>
<dbReference type="VEuPathDB" id="AmoebaDB:DICPUDRAFT_84315"/>
<accession>F1A293</accession>
<gene>
    <name evidence="8" type="ORF">DICPUDRAFT_84315</name>
</gene>
<dbReference type="OrthoDB" id="515401at2759"/>
<evidence type="ECO:0000313" key="8">
    <source>
        <dbReference type="EMBL" id="EGC29684.1"/>
    </source>
</evidence>
<dbReference type="Proteomes" id="UP000001064">
    <property type="component" value="Unassembled WGS sequence"/>
</dbReference>
<dbReference type="Gene3D" id="3.30.50.10">
    <property type="entry name" value="Erythroid Transcription Factor GATA-1, subunit A"/>
    <property type="match status" value="1"/>
</dbReference>
<evidence type="ECO:0000313" key="9">
    <source>
        <dbReference type="Proteomes" id="UP000001064"/>
    </source>
</evidence>
<organism evidence="8 9">
    <name type="scientific">Dictyostelium purpureum</name>
    <name type="common">Slime mold</name>
    <dbReference type="NCBI Taxonomy" id="5786"/>
    <lineage>
        <taxon>Eukaryota</taxon>
        <taxon>Amoebozoa</taxon>
        <taxon>Evosea</taxon>
        <taxon>Eumycetozoa</taxon>
        <taxon>Dictyostelia</taxon>
        <taxon>Dictyosteliales</taxon>
        <taxon>Dictyosteliaceae</taxon>
        <taxon>Dictyostelium</taxon>
    </lineage>
</organism>
<dbReference type="SUPFAM" id="SSF57716">
    <property type="entry name" value="Glucocorticoid receptor-like (DNA-binding domain)"/>
    <property type="match status" value="1"/>
</dbReference>
<keyword evidence="9" id="KW-1185">Reference proteome</keyword>